<dbReference type="Gene3D" id="3.40.50.2300">
    <property type="match status" value="2"/>
</dbReference>
<reference evidence="6 7" key="1">
    <citation type="submission" date="2020-08" db="EMBL/GenBank/DDBJ databases">
        <authorList>
            <person name="Liu C."/>
            <person name="Sun Q."/>
        </authorList>
    </citation>
    <scope>NUCLEOTIDE SEQUENCE [LARGE SCALE GENOMIC DNA]</scope>
    <source>
        <strain evidence="6 7">NSJ-29</strain>
    </source>
</reference>
<dbReference type="PANTHER" id="PTHR46847:SF1">
    <property type="entry name" value="D-ALLOSE-BINDING PERIPLASMIC PROTEIN-RELATED"/>
    <property type="match status" value="1"/>
</dbReference>
<feature type="compositionally biased region" description="Low complexity" evidence="4">
    <location>
        <begin position="15"/>
        <end position="38"/>
    </location>
</feature>
<dbReference type="PANTHER" id="PTHR46847">
    <property type="entry name" value="D-ALLOSE-BINDING PERIPLASMIC PROTEIN-RELATED"/>
    <property type="match status" value="1"/>
</dbReference>
<evidence type="ECO:0000313" key="6">
    <source>
        <dbReference type="EMBL" id="QNM10424.1"/>
    </source>
</evidence>
<evidence type="ECO:0000313" key="7">
    <source>
        <dbReference type="Proteomes" id="UP000515860"/>
    </source>
</evidence>
<accession>A0A7G9GHZ2</accession>
<dbReference type="Proteomes" id="UP000515860">
    <property type="component" value="Chromosome"/>
</dbReference>
<keyword evidence="3" id="KW-0732">Signal</keyword>
<evidence type="ECO:0000256" key="4">
    <source>
        <dbReference type="SAM" id="MobiDB-lite"/>
    </source>
</evidence>
<dbReference type="InterPro" id="IPR025997">
    <property type="entry name" value="SBP_2_dom"/>
</dbReference>
<evidence type="ECO:0000256" key="1">
    <source>
        <dbReference type="ARBA" id="ARBA00004196"/>
    </source>
</evidence>
<dbReference type="KEGG" id="whj:H9Q79_05185"/>
<protein>
    <submittedName>
        <fullName evidence="6">Sugar ABC transporter substrate-binding protein</fullName>
    </submittedName>
</protein>
<proteinExistence type="inferred from homology"/>
<keyword evidence="7" id="KW-1185">Reference proteome</keyword>
<dbReference type="AlphaFoldDB" id="A0A7G9GHZ2"/>
<feature type="region of interest" description="Disordered" evidence="4">
    <location>
        <begin position="12"/>
        <end position="60"/>
    </location>
</feature>
<dbReference type="EMBL" id="CP060635">
    <property type="protein sequence ID" value="QNM10424.1"/>
    <property type="molecule type" value="Genomic_DNA"/>
</dbReference>
<comment type="similarity">
    <text evidence="2">Belongs to the bacterial solute-binding protein 2 family.</text>
</comment>
<name>A0A7G9GHZ2_9FIRM</name>
<organism evidence="6 7">
    <name type="scientific">Wansuia hejianensis</name>
    <dbReference type="NCBI Taxonomy" id="2763667"/>
    <lineage>
        <taxon>Bacteria</taxon>
        <taxon>Bacillati</taxon>
        <taxon>Bacillota</taxon>
        <taxon>Clostridia</taxon>
        <taxon>Lachnospirales</taxon>
        <taxon>Lachnospiraceae</taxon>
        <taxon>Wansuia</taxon>
    </lineage>
</organism>
<sequence>MAAVLGIAPLAAGCGDSKSTSASGTDSSSKPVSSSSKPAETEPKDETKSESSKATEESGAVADLVAEASGLSGMEAYEYFESLADKGLSNDEIIQFFIDLPISEANAEIYQLYQDEGFEMYGEAYPVGATYDNFEWSNGMGTEITGPYSGNSLKLPFTDYIAEADKDVSFNIGVVFHGFSHPWLVNWVDSARWELDKYPNVKYTVLDGEFDDNKMAEQIDSLIAQGVDGIIVWPQTEAGTTAAVKRIVDAGIPVVTVDRLSGCKDVDVKVAGNFPANGAQNGMYLVWKLAQESGGKEIAGNMVMLRKPLGSTADAVRTGYMLKVLSYFPDIHILQSYFDSDSREEAYVNAETALNAFDNIDIFYGTGDHEALAALEAVNAAGRMDSREGGKKIIFLSIDDSKEAITCVKNGDIEVNTPYTPLIADVGVRVMLQLLSGADLPSNIITPNIPMVTTEGEVIFGLQTQKPDEWYQYTFGPDV</sequence>
<comment type="subcellular location">
    <subcellularLocation>
        <location evidence="1">Cell envelope</location>
    </subcellularLocation>
</comment>
<dbReference type="CDD" id="cd01536">
    <property type="entry name" value="PBP1_ABC_sugar_binding-like"/>
    <property type="match status" value="1"/>
</dbReference>
<feature type="compositionally biased region" description="Basic and acidic residues" evidence="4">
    <location>
        <begin position="39"/>
        <end position="56"/>
    </location>
</feature>
<dbReference type="InterPro" id="IPR028082">
    <property type="entry name" value="Peripla_BP_I"/>
</dbReference>
<evidence type="ECO:0000259" key="5">
    <source>
        <dbReference type="Pfam" id="PF13407"/>
    </source>
</evidence>
<dbReference type="GO" id="GO:0030246">
    <property type="term" value="F:carbohydrate binding"/>
    <property type="evidence" value="ECO:0007669"/>
    <property type="project" value="UniProtKB-ARBA"/>
</dbReference>
<evidence type="ECO:0000256" key="2">
    <source>
        <dbReference type="ARBA" id="ARBA00007639"/>
    </source>
</evidence>
<dbReference type="Pfam" id="PF13407">
    <property type="entry name" value="Peripla_BP_4"/>
    <property type="match status" value="1"/>
</dbReference>
<evidence type="ECO:0000256" key="3">
    <source>
        <dbReference type="ARBA" id="ARBA00022729"/>
    </source>
</evidence>
<dbReference type="GO" id="GO:0030313">
    <property type="term" value="C:cell envelope"/>
    <property type="evidence" value="ECO:0007669"/>
    <property type="project" value="UniProtKB-SubCell"/>
</dbReference>
<feature type="domain" description="Periplasmic binding protein" evidence="5">
    <location>
        <begin position="172"/>
        <end position="438"/>
    </location>
</feature>
<dbReference type="SUPFAM" id="SSF53822">
    <property type="entry name" value="Periplasmic binding protein-like I"/>
    <property type="match status" value="1"/>
</dbReference>
<gene>
    <name evidence="6" type="ORF">H9Q79_05185</name>
</gene>